<proteinExistence type="predicted"/>
<sequence>MFATSQAGITAGSSINGRPVLRLLRRERERERDGFLAFLRQSCESGPGCVLYATVVVSPPSMNPSQRAPFHSVPSCNHAPLYLTLCRTPDEGDGDNTTDRQ</sequence>
<reference evidence="2" key="1">
    <citation type="submission" date="2022-11" db="UniProtKB">
        <authorList>
            <consortium name="WormBaseParasite"/>
        </authorList>
    </citation>
    <scope>IDENTIFICATION</scope>
</reference>
<protein>
    <submittedName>
        <fullName evidence="2">Uncharacterized protein</fullName>
    </submittedName>
</protein>
<dbReference type="AlphaFoldDB" id="A0A914WN42"/>
<accession>A0A914WN42</accession>
<evidence type="ECO:0000313" key="2">
    <source>
        <dbReference type="WBParaSite" id="PSAMB.scaffold4535size14297.g24705.t1"/>
    </source>
</evidence>
<dbReference type="Proteomes" id="UP000887566">
    <property type="component" value="Unplaced"/>
</dbReference>
<organism evidence="1 2">
    <name type="scientific">Plectus sambesii</name>
    <dbReference type="NCBI Taxonomy" id="2011161"/>
    <lineage>
        <taxon>Eukaryota</taxon>
        <taxon>Metazoa</taxon>
        <taxon>Ecdysozoa</taxon>
        <taxon>Nematoda</taxon>
        <taxon>Chromadorea</taxon>
        <taxon>Plectida</taxon>
        <taxon>Plectina</taxon>
        <taxon>Plectoidea</taxon>
        <taxon>Plectidae</taxon>
        <taxon>Plectus</taxon>
    </lineage>
</organism>
<evidence type="ECO:0000313" key="1">
    <source>
        <dbReference type="Proteomes" id="UP000887566"/>
    </source>
</evidence>
<dbReference type="WBParaSite" id="PSAMB.scaffold4535size14297.g24705.t1">
    <property type="protein sequence ID" value="PSAMB.scaffold4535size14297.g24705.t1"/>
    <property type="gene ID" value="PSAMB.scaffold4535size14297.g24705"/>
</dbReference>
<name>A0A914WN42_9BILA</name>
<keyword evidence="1" id="KW-1185">Reference proteome</keyword>